<dbReference type="OrthoDB" id="2857733at2759"/>
<evidence type="ECO:0000313" key="1">
    <source>
        <dbReference type="EMBL" id="KAG7092028.1"/>
    </source>
</evidence>
<dbReference type="GeneID" id="66077486"/>
<proteinExistence type="predicted"/>
<organism evidence="1 2">
    <name type="scientific">Marasmius oreades</name>
    <name type="common">fairy-ring Marasmius</name>
    <dbReference type="NCBI Taxonomy" id="181124"/>
    <lineage>
        <taxon>Eukaryota</taxon>
        <taxon>Fungi</taxon>
        <taxon>Dikarya</taxon>
        <taxon>Basidiomycota</taxon>
        <taxon>Agaricomycotina</taxon>
        <taxon>Agaricomycetes</taxon>
        <taxon>Agaricomycetidae</taxon>
        <taxon>Agaricales</taxon>
        <taxon>Marasmiineae</taxon>
        <taxon>Marasmiaceae</taxon>
        <taxon>Marasmius</taxon>
    </lineage>
</organism>
<dbReference type="EMBL" id="CM032185">
    <property type="protein sequence ID" value="KAG7092028.1"/>
    <property type="molecule type" value="Genomic_DNA"/>
</dbReference>
<keyword evidence="2" id="KW-1185">Reference proteome</keyword>
<gene>
    <name evidence="1" type="ORF">E1B28_008410</name>
</gene>
<evidence type="ECO:0000313" key="2">
    <source>
        <dbReference type="Proteomes" id="UP001049176"/>
    </source>
</evidence>
<dbReference type="KEGG" id="more:E1B28_008410"/>
<dbReference type="AlphaFoldDB" id="A0A9P7US36"/>
<name>A0A9P7US36_9AGAR</name>
<dbReference type="Proteomes" id="UP001049176">
    <property type="component" value="Chromosome 5"/>
</dbReference>
<reference evidence="1" key="1">
    <citation type="journal article" date="2021" name="Genome Biol. Evol.">
        <title>The assembled and annotated genome of the fairy-ring fungus Marasmius oreades.</title>
        <authorList>
            <person name="Hiltunen M."/>
            <person name="Ament-Velasquez S.L."/>
            <person name="Johannesson H."/>
        </authorList>
    </citation>
    <scope>NUCLEOTIDE SEQUENCE</scope>
    <source>
        <strain evidence="1">03SP1</strain>
    </source>
</reference>
<protein>
    <submittedName>
        <fullName evidence="1">Uncharacterized protein</fullName>
    </submittedName>
</protein>
<comment type="caution">
    <text evidence="1">The sequence shown here is derived from an EMBL/GenBank/DDBJ whole genome shotgun (WGS) entry which is preliminary data.</text>
</comment>
<dbReference type="InterPro" id="IPR014710">
    <property type="entry name" value="RmlC-like_jellyroll"/>
</dbReference>
<dbReference type="Gene3D" id="2.60.120.10">
    <property type="entry name" value="Jelly Rolls"/>
    <property type="match status" value="1"/>
</dbReference>
<accession>A0A9P7US36</accession>
<sequence>MRAYYRDTSTANLNLPHDSGRTVSEDKLVALGLKFWTLEGTDSQCKDKLRQVGEGLGFVSGTMQEYLWELPNPGAPGAPDTTAQENLDQFSKEFVTHVDTIALVLKGTWYYDFKESGTGTYIRIVLGPKEACFSPRGVVAQLFTHADTSHHTTVFNLYKTSQSFEKQALYKHV</sequence>
<dbReference type="RefSeq" id="XP_043008498.1">
    <property type="nucleotide sequence ID" value="XM_043153214.1"/>
</dbReference>